<dbReference type="InterPro" id="IPR013783">
    <property type="entry name" value="Ig-like_fold"/>
</dbReference>
<proteinExistence type="inferred from homology"/>
<evidence type="ECO:0000259" key="2">
    <source>
        <dbReference type="Pfam" id="PF16561"/>
    </source>
</evidence>
<dbReference type="Proteomes" id="UP000250043">
    <property type="component" value="Unassembled WGS sequence"/>
</dbReference>
<feature type="non-terminal residue" evidence="3">
    <location>
        <position position="1"/>
    </location>
</feature>
<dbReference type="Pfam" id="PF16561">
    <property type="entry name" value="AMPK1_CBM"/>
    <property type="match status" value="1"/>
</dbReference>
<reference evidence="3 4" key="1">
    <citation type="submission" date="2016-07" db="EMBL/GenBank/DDBJ databases">
        <title>Draft genome of the white-rot fungus Obba rivulosa 3A-2.</title>
        <authorList>
            <consortium name="DOE Joint Genome Institute"/>
            <person name="Miettinen O."/>
            <person name="Riley R."/>
            <person name="Acob R."/>
            <person name="Barry K."/>
            <person name="Cullen D."/>
            <person name="De Vries R."/>
            <person name="Hainaut M."/>
            <person name="Hatakka A."/>
            <person name="Henrissat B."/>
            <person name="Hilden K."/>
            <person name="Kuo R."/>
            <person name="Labutti K."/>
            <person name="Lipzen A."/>
            <person name="Makela M.R."/>
            <person name="Sandor L."/>
            <person name="Spatafora J.W."/>
            <person name="Grigoriev I.V."/>
            <person name="Hibbett D.S."/>
        </authorList>
    </citation>
    <scope>NUCLEOTIDE SEQUENCE [LARGE SCALE GENOMIC DNA]</scope>
    <source>
        <strain evidence="3 4">3A-2</strain>
    </source>
</reference>
<sequence length="86" mass="9767">MYLIITCRPHPEASEVIVTGEFDGWAGLTHLPRKGSVFEGTVKVPWGQKIQYKYIVDGNWTTTDDQPTEYDHRGILNNIYTSPESP</sequence>
<dbReference type="AlphaFoldDB" id="A0A8E2J6M0"/>
<keyword evidence="4" id="KW-1185">Reference proteome</keyword>
<accession>A0A8E2J6M0</accession>
<dbReference type="CDD" id="cd02859">
    <property type="entry name" value="E_set_AMPKbeta_like_N"/>
    <property type="match status" value="1"/>
</dbReference>
<dbReference type="Gene3D" id="2.60.40.10">
    <property type="entry name" value="Immunoglobulins"/>
    <property type="match status" value="1"/>
</dbReference>
<dbReference type="InterPro" id="IPR032640">
    <property type="entry name" value="AMPK1_CBM"/>
</dbReference>
<gene>
    <name evidence="3" type="ORF">OBBRIDRAFT_719624</name>
</gene>
<dbReference type="GO" id="GO:0019901">
    <property type="term" value="F:protein kinase binding"/>
    <property type="evidence" value="ECO:0007669"/>
    <property type="project" value="TreeGrafter"/>
</dbReference>
<dbReference type="GO" id="GO:0005737">
    <property type="term" value="C:cytoplasm"/>
    <property type="evidence" value="ECO:0007669"/>
    <property type="project" value="TreeGrafter"/>
</dbReference>
<dbReference type="PANTHER" id="PTHR10343">
    <property type="entry name" value="5'-AMP-ACTIVATED PROTEIN KINASE , BETA SUBUNIT"/>
    <property type="match status" value="1"/>
</dbReference>
<dbReference type="GO" id="GO:0007165">
    <property type="term" value="P:signal transduction"/>
    <property type="evidence" value="ECO:0007669"/>
    <property type="project" value="TreeGrafter"/>
</dbReference>
<dbReference type="SUPFAM" id="SSF81296">
    <property type="entry name" value="E set domains"/>
    <property type="match status" value="1"/>
</dbReference>
<dbReference type="PANTHER" id="PTHR10343:SF81">
    <property type="entry name" value="CRUCIFORM DNA-RECOGNIZING PROTEIN 1-RELATED"/>
    <property type="match status" value="1"/>
</dbReference>
<organism evidence="3 4">
    <name type="scientific">Obba rivulosa</name>
    <dbReference type="NCBI Taxonomy" id="1052685"/>
    <lineage>
        <taxon>Eukaryota</taxon>
        <taxon>Fungi</taxon>
        <taxon>Dikarya</taxon>
        <taxon>Basidiomycota</taxon>
        <taxon>Agaricomycotina</taxon>
        <taxon>Agaricomycetes</taxon>
        <taxon>Polyporales</taxon>
        <taxon>Gelatoporiaceae</taxon>
        <taxon>Obba</taxon>
    </lineage>
</organism>
<dbReference type="GO" id="GO:0031588">
    <property type="term" value="C:nucleotide-activated protein kinase complex"/>
    <property type="evidence" value="ECO:0007669"/>
    <property type="project" value="TreeGrafter"/>
</dbReference>
<feature type="domain" description="AMP-activated protein kinase glycogen-binding" evidence="2">
    <location>
        <begin position="12"/>
        <end position="80"/>
    </location>
</feature>
<name>A0A8E2J6M0_9APHY</name>
<dbReference type="EMBL" id="KV722333">
    <property type="protein sequence ID" value="OCH95856.1"/>
    <property type="molecule type" value="Genomic_DNA"/>
</dbReference>
<dbReference type="InterPro" id="IPR014756">
    <property type="entry name" value="Ig_E-set"/>
</dbReference>
<evidence type="ECO:0000313" key="4">
    <source>
        <dbReference type="Proteomes" id="UP000250043"/>
    </source>
</evidence>
<evidence type="ECO:0000313" key="3">
    <source>
        <dbReference type="EMBL" id="OCH95856.1"/>
    </source>
</evidence>
<dbReference type="GO" id="GO:0005634">
    <property type="term" value="C:nucleus"/>
    <property type="evidence" value="ECO:0007669"/>
    <property type="project" value="TreeGrafter"/>
</dbReference>
<evidence type="ECO:0000256" key="1">
    <source>
        <dbReference type="ARBA" id="ARBA00038216"/>
    </source>
</evidence>
<protein>
    <recommendedName>
        <fullName evidence="2">AMP-activated protein kinase glycogen-binding domain-containing protein</fullName>
    </recommendedName>
</protein>
<comment type="similarity">
    <text evidence="1">Belongs to the CRP1/MDG1 family.</text>
</comment>
<dbReference type="InterPro" id="IPR050827">
    <property type="entry name" value="CRP1_MDG1_kinase"/>
</dbReference>
<dbReference type="OrthoDB" id="5873279at2759"/>